<evidence type="ECO:0000313" key="3">
    <source>
        <dbReference type="Proteomes" id="UP000199009"/>
    </source>
</evidence>
<dbReference type="EMBL" id="LT629692">
    <property type="protein sequence ID" value="SDG93690.1"/>
    <property type="molecule type" value="Genomic_DNA"/>
</dbReference>
<comment type="similarity">
    <text evidence="1">Belongs to the WXG100 family.</text>
</comment>
<organism evidence="2 3">
    <name type="scientific">Microbacterium pygmaeum</name>
    <dbReference type="NCBI Taxonomy" id="370764"/>
    <lineage>
        <taxon>Bacteria</taxon>
        <taxon>Bacillati</taxon>
        <taxon>Actinomycetota</taxon>
        <taxon>Actinomycetes</taxon>
        <taxon>Micrococcales</taxon>
        <taxon>Microbacteriaceae</taxon>
        <taxon>Microbacterium</taxon>
    </lineage>
</organism>
<dbReference type="OrthoDB" id="4231069at2"/>
<dbReference type="NCBIfam" id="TIGR03930">
    <property type="entry name" value="WXG100_ESAT6"/>
    <property type="match status" value="1"/>
</dbReference>
<keyword evidence="3" id="KW-1185">Reference proteome</keyword>
<evidence type="ECO:0000256" key="1">
    <source>
        <dbReference type="RuleBase" id="RU362001"/>
    </source>
</evidence>
<dbReference type="RefSeq" id="WP_091488695.1">
    <property type="nucleotide sequence ID" value="NZ_LT629692.1"/>
</dbReference>
<dbReference type="InterPro" id="IPR010310">
    <property type="entry name" value="T7SS_ESAT-6-like"/>
</dbReference>
<dbReference type="Gene3D" id="1.10.287.1060">
    <property type="entry name" value="ESAT-6-like"/>
    <property type="match status" value="1"/>
</dbReference>
<gene>
    <name evidence="2" type="ORF">SAMN04489810_1698</name>
</gene>
<sequence>MAVYSVDSDAVLSATTAVRGTIDRLQAETQAMLAQLTQLQTTWTGSASVAFSSVVDRWRATQRTVEDSLGEINLALAAAGRQYAEAEQATMGLFR</sequence>
<dbReference type="Proteomes" id="UP000199009">
    <property type="component" value="Chromosome I"/>
</dbReference>
<evidence type="ECO:0000313" key="2">
    <source>
        <dbReference type="EMBL" id="SDG93690.1"/>
    </source>
</evidence>
<accession>A0A1G7YCN4</accession>
<dbReference type="STRING" id="370764.SAMN04489810_1698"/>
<dbReference type="Pfam" id="PF06013">
    <property type="entry name" value="WXG100"/>
    <property type="match status" value="1"/>
</dbReference>
<name>A0A1G7YCN4_9MICO</name>
<dbReference type="SUPFAM" id="SSF140453">
    <property type="entry name" value="EsxAB dimer-like"/>
    <property type="match status" value="1"/>
</dbReference>
<proteinExistence type="inferred from homology"/>
<dbReference type="InterPro" id="IPR036689">
    <property type="entry name" value="ESAT-6-like_sf"/>
</dbReference>
<protein>
    <recommendedName>
        <fullName evidence="1">ESAT-6-like protein</fullName>
    </recommendedName>
</protein>
<dbReference type="AlphaFoldDB" id="A0A1G7YCN4"/>
<reference evidence="2 3" key="1">
    <citation type="submission" date="2016-10" db="EMBL/GenBank/DDBJ databases">
        <authorList>
            <person name="de Groot N.N."/>
        </authorList>
    </citation>
    <scope>NUCLEOTIDE SEQUENCE [LARGE SCALE GENOMIC DNA]</scope>
    <source>
        <strain evidence="2 3">DSM 23142</strain>
    </source>
</reference>